<evidence type="ECO:0000313" key="4">
    <source>
        <dbReference type="Proteomes" id="UP001165060"/>
    </source>
</evidence>
<reference evidence="3 4" key="1">
    <citation type="journal article" date="2023" name="Commun. Biol.">
        <title>Genome analysis of Parmales, the sister group of diatoms, reveals the evolutionary specialization of diatoms from phago-mixotrophs to photoautotrophs.</title>
        <authorList>
            <person name="Ban H."/>
            <person name="Sato S."/>
            <person name="Yoshikawa S."/>
            <person name="Yamada K."/>
            <person name="Nakamura Y."/>
            <person name="Ichinomiya M."/>
            <person name="Sato N."/>
            <person name="Blanc-Mathieu R."/>
            <person name="Endo H."/>
            <person name="Kuwata A."/>
            <person name="Ogata H."/>
        </authorList>
    </citation>
    <scope>NUCLEOTIDE SEQUENCE [LARGE SCALE GENOMIC DNA]</scope>
</reference>
<dbReference type="Proteomes" id="UP001165060">
    <property type="component" value="Unassembled WGS sequence"/>
</dbReference>
<dbReference type="PROSITE" id="PS50280">
    <property type="entry name" value="SET"/>
    <property type="match status" value="1"/>
</dbReference>
<keyword evidence="4" id="KW-1185">Reference proteome</keyword>
<organism evidence="3 4">
    <name type="scientific">Tetraparma gracilis</name>
    <dbReference type="NCBI Taxonomy" id="2962635"/>
    <lineage>
        <taxon>Eukaryota</taxon>
        <taxon>Sar</taxon>
        <taxon>Stramenopiles</taxon>
        <taxon>Ochrophyta</taxon>
        <taxon>Bolidophyceae</taxon>
        <taxon>Parmales</taxon>
        <taxon>Triparmaceae</taxon>
        <taxon>Tetraparma</taxon>
    </lineage>
</organism>
<evidence type="ECO:0000259" key="2">
    <source>
        <dbReference type="PROSITE" id="PS50280"/>
    </source>
</evidence>
<dbReference type="Gene3D" id="2.170.270.10">
    <property type="entry name" value="SET domain"/>
    <property type="match status" value="1"/>
</dbReference>
<feature type="compositionally biased region" description="Low complexity" evidence="1">
    <location>
        <begin position="49"/>
        <end position="65"/>
    </location>
</feature>
<dbReference type="InterPro" id="IPR050869">
    <property type="entry name" value="H3K4_H4K5_MeTrfase"/>
</dbReference>
<feature type="domain" description="SET" evidence="2">
    <location>
        <begin position="88"/>
        <end position="253"/>
    </location>
</feature>
<feature type="region of interest" description="Disordered" evidence="1">
    <location>
        <begin position="49"/>
        <end position="69"/>
    </location>
</feature>
<evidence type="ECO:0000313" key="3">
    <source>
        <dbReference type="EMBL" id="GMI41651.1"/>
    </source>
</evidence>
<dbReference type="SUPFAM" id="SSF82199">
    <property type="entry name" value="SET domain"/>
    <property type="match status" value="1"/>
</dbReference>
<accession>A0ABQ6N639</accession>
<dbReference type="Pfam" id="PF00856">
    <property type="entry name" value="SET"/>
    <property type="match status" value="1"/>
</dbReference>
<dbReference type="EMBL" id="BRYB01001017">
    <property type="protein sequence ID" value="GMI41651.1"/>
    <property type="molecule type" value="Genomic_DNA"/>
</dbReference>
<comment type="caution">
    <text evidence="3">The sequence shown here is derived from an EMBL/GenBank/DDBJ whole genome shotgun (WGS) entry which is preliminary data.</text>
</comment>
<dbReference type="InterPro" id="IPR046341">
    <property type="entry name" value="SET_dom_sf"/>
</dbReference>
<dbReference type="CDD" id="cd20071">
    <property type="entry name" value="SET_SMYD"/>
    <property type="match status" value="1"/>
</dbReference>
<dbReference type="PANTHER" id="PTHR12197:SF292">
    <property type="entry name" value="SET DOMAIN-CONTAINING PROTEIN"/>
    <property type="match status" value="1"/>
</dbReference>
<dbReference type="InterPro" id="IPR001214">
    <property type="entry name" value="SET_dom"/>
</dbReference>
<name>A0ABQ6N639_9STRA</name>
<sequence>MSDFALFGSDSEDEDFSSAAPSAATLDLVAAAAAARARAPLPTPALSAPGAAAPGAAAPGAAAPAPARPPLPRGTLPAVFPEPPLFVGPLSLVTADASVGGGRGFSAMCDLPAGALLMREVAAVPWREEDAAETMAVRSLSQIRRMLAEGAVAVLEAMEGLHPVELGDIPRDGVERMRAALGGGLDDYQLRLWFAFACNAYDSGLYLWFSLFNHSESPNCVKFSPDPEKGIAWSEMRTVRAVAKGEPLTFSYINPREQSLERRRRYFLSQHYFDINDEINGRDLQTVKKFDRLPDGFTEELIDSFQDALDAFEEDFEDKVRGREGEEIVRTAKMLYAACEELVDKLEAAVEGGGGGGGVVLIRLKRLFVDIAAWLLAKEPVGDTAEEILCQFVGHSKTLLELQREYLGIDHVDVGRTCLDVAQGVSSLLSQKGGKLSGLGGFLSVVEASKFEDFCRKEHTRIKNSFA</sequence>
<evidence type="ECO:0000256" key="1">
    <source>
        <dbReference type="SAM" id="MobiDB-lite"/>
    </source>
</evidence>
<protein>
    <recommendedName>
        <fullName evidence="2">SET domain-containing protein</fullName>
    </recommendedName>
</protein>
<proteinExistence type="predicted"/>
<gene>
    <name evidence="3" type="ORF">TeGR_g5244</name>
</gene>
<dbReference type="PANTHER" id="PTHR12197">
    <property type="entry name" value="HISTONE-LYSINE N-METHYLTRANSFERASE SMYD"/>
    <property type="match status" value="1"/>
</dbReference>